<dbReference type="Proteomes" id="UP000266841">
    <property type="component" value="Unassembled WGS sequence"/>
</dbReference>
<proteinExistence type="predicted"/>
<dbReference type="EMBL" id="AGNL01020335">
    <property type="protein sequence ID" value="EJK61170.1"/>
    <property type="molecule type" value="Genomic_DNA"/>
</dbReference>
<evidence type="ECO:0008006" key="4">
    <source>
        <dbReference type="Google" id="ProtNLM"/>
    </source>
</evidence>
<dbReference type="PANTHER" id="PTHR21301:SF10">
    <property type="entry name" value="REVERSE TRANSCRIPTASE DOMAIN-CONTAINING PROTEIN"/>
    <property type="match status" value="1"/>
</dbReference>
<dbReference type="PANTHER" id="PTHR21301">
    <property type="entry name" value="REVERSE TRANSCRIPTASE"/>
    <property type="match status" value="1"/>
</dbReference>
<accession>K0S7E1</accession>
<sequence length="298" mass="34562">MYVVDRGAFGPDKPSSRARPYPKQRKYLRVRRHENVPLNEMEACLERLASYLRRPETQVKFTHYHPDALIEAFGLVMRNNRFKFGEVLVKQIMGIAMGMSPAPLISNLYVAIHEEEEVLQYLACNWLLFLKRFIDDGIGIWLHHPDPAEEERRWKELGGLAWVFSKRSNQIDFMDVTISLVDNRVEFKLFEKPLALHLYLPPHSSPLPASSRDLSWAKYYESFSFAHMTVTSMITCQSSLGSYKTQAESLCPLFIKAVSNAENYLSLCEAQRHKIKEEKAEENKRESTSKYLIILQIS</sequence>
<evidence type="ECO:0000313" key="3">
    <source>
        <dbReference type="Proteomes" id="UP000266841"/>
    </source>
</evidence>
<feature type="region of interest" description="Disordered" evidence="1">
    <location>
        <begin position="1"/>
        <end position="22"/>
    </location>
</feature>
<evidence type="ECO:0000313" key="2">
    <source>
        <dbReference type="EMBL" id="EJK61170.1"/>
    </source>
</evidence>
<evidence type="ECO:0000256" key="1">
    <source>
        <dbReference type="SAM" id="MobiDB-lite"/>
    </source>
</evidence>
<organism evidence="2 3">
    <name type="scientific">Thalassiosira oceanica</name>
    <name type="common">Marine diatom</name>
    <dbReference type="NCBI Taxonomy" id="159749"/>
    <lineage>
        <taxon>Eukaryota</taxon>
        <taxon>Sar</taxon>
        <taxon>Stramenopiles</taxon>
        <taxon>Ochrophyta</taxon>
        <taxon>Bacillariophyta</taxon>
        <taxon>Coscinodiscophyceae</taxon>
        <taxon>Thalassiosirophycidae</taxon>
        <taxon>Thalassiosirales</taxon>
        <taxon>Thalassiosiraceae</taxon>
        <taxon>Thalassiosira</taxon>
    </lineage>
</organism>
<reference evidence="2 3" key="1">
    <citation type="journal article" date="2012" name="Genome Biol.">
        <title>Genome and low-iron response of an oceanic diatom adapted to chronic iron limitation.</title>
        <authorList>
            <person name="Lommer M."/>
            <person name="Specht M."/>
            <person name="Roy A.S."/>
            <person name="Kraemer L."/>
            <person name="Andreson R."/>
            <person name="Gutowska M.A."/>
            <person name="Wolf J."/>
            <person name="Bergner S.V."/>
            <person name="Schilhabel M.B."/>
            <person name="Klostermeier U.C."/>
            <person name="Beiko R.G."/>
            <person name="Rosenstiel P."/>
            <person name="Hippler M."/>
            <person name="Laroche J."/>
        </authorList>
    </citation>
    <scope>NUCLEOTIDE SEQUENCE [LARGE SCALE GENOMIC DNA]</scope>
    <source>
        <strain evidence="2 3">CCMP1005</strain>
    </source>
</reference>
<dbReference type="OrthoDB" id="9908726at2759"/>
<comment type="caution">
    <text evidence="2">The sequence shown here is derived from an EMBL/GenBank/DDBJ whole genome shotgun (WGS) entry which is preliminary data.</text>
</comment>
<gene>
    <name evidence="2" type="ORF">THAOC_18387</name>
</gene>
<protein>
    <recommendedName>
        <fullName evidence="4">Reverse transcriptase domain-containing protein</fullName>
    </recommendedName>
</protein>
<keyword evidence="3" id="KW-1185">Reference proteome</keyword>
<dbReference type="AlphaFoldDB" id="K0S7E1"/>
<name>K0S7E1_THAOC</name>